<dbReference type="EMBL" id="LT594323">
    <property type="protein sequence ID" value="SBT41469.1"/>
    <property type="molecule type" value="Genomic_DNA"/>
</dbReference>
<evidence type="ECO:0000313" key="1">
    <source>
        <dbReference type="EMBL" id="SBT41469.1"/>
    </source>
</evidence>
<protein>
    <submittedName>
        <fullName evidence="1">Uncharacterized protein</fullName>
    </submittedName>
</protein>
<sequence>MLRFMPDPVVAATLGILGTPTPEEQRISPDVARLLGRAPRDFADWAQRNAAAFR</sequence>
<accession>A0A1A8ZCA6</accession>
<proteinExistence type="predicted"/>
<dbReference type="PATRIC" id="fig|261654.4.peg.1665"/>
<dbReference type="STRING" id="261654.GA0070611_1638"/>
<gene>
    <name evidence="1" type="ORF">GA0070611_1638</name>
</gene>
<dbReference type="AlphaFoldDB" id="A0A1A8ZCA6"/>
<keyword evidence="2" id="KW-1185">Reference proteome</keyword>
<organism evidence="1 2">
    <name type="scientific">Micromonospora auratinigra</name>
    <dbReference type="NCBI Taxonomy" id="261654"/>
    <lineage>
        <taxon>Bacteria</taxon>
        <taxon>Bacillati</taxon>
        <taxon>Actinomycetota</taxon>
        <taxon>Actinomycetes</taxon>
        <taxon>Micromonosporales</taxon>
        <taxon>Micromonosporaceae</taxon>
        <taxon>Micromonospora</taxon>
    </lineage>
</organism>
<reference evidence="2" key="1">
    <citation type="submission" date="2016-06" db="EMBL/GenBank/DDBJ databases">
        <authorList>
            <person name="Varghese N."/>
            <person name="Submissions Spin"/>
        </authorList>
    </citation>
    <scope>NUCLEOTIDE SEQUENCE [LARGE SCALE GENOMIC DNA]</scope>
    <source>
        <strain evidence="2">DSM 44815</strain>
    </source>
</reference>
<dbReference type="Proteomes" id="UP000199385">
    <property type="component" value="Chromosome I"/>
</dbReference>
<evidence type="ECO:0000313" key="2">
    <source>
        <dbReference type="Proteomes" id="UP000199385"/>
    </source>
</evidence>
<name>A0A1A8ZCA6_9ACTN</name>